<name>A0A7C9JDZ7_9BACT</name>
<evidence type="ECO:0000256" key="1">
    <source>
        <dbReference type="SAM" id="Phobius"/>
    </source>
</evidence>
<evidence type="ECO:0000313" key="2">
    <source>
        <dbReference type="EMBL" id="NBI34736.1"/>
    </source>
</evidence>
<organism evidence="2">
    <name type="scientific">Muribaculaceae bacterium Z82</name>
    <dbReference type="NCBI Taxonomy" id="2304548"/>
    <lineage>
        <taxon>Bacteria</taxon>
        <taxon>Pseudomonadati</taxon>
        <taxon>Bacteroidota</taxon>
        <taxon>Bacteroidia</taxon>
        <taxon>Bacteroidales</taxon>
        <taxon>Muribaculaceae</taxon>
    </lineage>
</organism>
<reference evidence="2" key="1">
    <citation type="submission" date="2018-08" db="EMBL/GenBank/DDBJ databases">
        <title>Murine metabolic-syndrome-specific gut microbial biobank.</title>
        <authorList>
            <person name="Liu C."/>
        </authorList>
    </citation>
    <scope>NUCLEOTIDE SEQUENCE [LARGE SCALE GENOMIC DNA]</scope>
    <source>
        <strain evidence="2">Z82</strain>
    </source>
</reference>
<feature type="transmembrane region" description="Helical" evidence="1">
    <location>
        <begin position="25"/>
        <end position="44"/>
    </location>
</feature>
<keyword evidence="1" id="KW-0812">Transmembrane</keyword>
<protein>
    <submittedName>
        <fullName evidence="2">Teichoic acid transporter</fullName>
    </submittedName>
</protein>
<keyword evidence="1" id="KW-1133">Transmembrane helix</keyword>
<accession>A0A7C9JDZ7</accession>
<keyword evidence="1" id="KW-0472">Membrane</keyword>
<proteinExistence type="predicted"/>
<dbReference type="AlphaFoldDB" id="A0A7C9JDZ7"/>
<dbReference type="EMBL" id="QWKH01000043">
    <property type="protein sequence ID" value="NBI34736.1"/>
    <property type="molecule type" value="Genomic_DNA"/>
</dbReference>
<sequence length="256" mass="27249">MRPEDATLYPDGSGLKRPVSMPGQAWVIALAFAAVALGVGAWWGSSTIGGIEDSVRLSLATVEENLEREVSYDIPQITTLLDLDNDSILAKFEEEGLAIYNLGIEGEPAGDEEEGEPTLNVMKLPSDVSPSDAAVMLSRGIANLDAARAAKLLNGSWTLQVDREAGVNDVVRYVDFGSGSVEAAIESAIAIEGFDPATVAEDTQGVDDAGNTYKQGTVQYNDATYTWRISAIALEEVYDIAGLPETAVYVGIRVME</sequence>
<comment type="caution">
    <text evidence="2">The sequence shown here is derived from an EMBL/GenBank/DDBJ whole genome shotgun (WGS) entry which is preliminary data.</text>
</comment>
<gene>
    <name evidence="2" type="ORF">D1639_06770</name>
</gene>